<dbReference type="RefSeq" id="WP_186412299.1">
    <property type="nucleotide sequence ID" value="NZ_FLQY01000366.1"/>
</dbReference>
<dbReference type="Proteomes" id="UP000199600">
    <property type="component" value="Unassembled WGS sequence"/>
</dbReference>
<name>A0A1A8Y2V8_9RHOO</name>
<organism evidence="3 4">
    <name type="scientific">Candidatus Propionivibrio aalborgensis</name>
    <dbReference type="NCBI Taxonomy" id="1860101"/>
    <lineage>
        <taxon>Bacteria</taxon>
        <taxon>Pseudomonadati</taxon>
        <taxon>Pseudomonadota</taxon>
        <taxon>Betaproteobacteria</taxon>
        <taxon>Rhodocyclales</taxon>
        <taxon>Rhodocyclaceae</taxon>
        <taxon>Propionivibrio</taxon>
    </lineage>
</organism>
<sequence length="299" mass="32657">MKHSTRFLIAGFLLVSTFSVAAASQANRAYALVDSVQMPAWVERNGVRQPLEPGTALRDHDRLVTGADARALIQLAEGSAVKLGENTQLDLNALGWRENRVFAAVLDVAKGAFRFTTGLFSKRHQQRSVNVRIATITAGIRGTDVWGSADAERDLVCLLEGRITVSHPQDDEVRELSEALSFYTVPKGEAPNPVGRVDEEQVIKWAAKTEVQPGSGYTRRGGRWVVELAIFDGKDDALALFDRTRAAGYAAHIKPRPKQGGGYRYSVRVNQLAGEPEAEALAEKLKLLLELSAPVVTKQ</sequence>
<dbReference type="PANTHER" id="PTHR38731">
    <property type="entry name" value="LIPL45-RELATED LIPOPROTEIN-RELATED"/>
    <property type="match status" value="1"/>
</dbReference>
<dbReference type="PROSITE" id="PS51724">
    <property type="entry name" value="SPOR"/>
    <property type="match status" value="1"/>
</dbReference>
<evidence type="ECO:0000313" key="3">
    <source>
        <dbReference type="EMBL" id="SBT10728.1"/>
    </source>
</evidence>
<dbReference type="GO" id="GO:0042834">
    <property type="term" value="F:peptidoglycan binding"/>
    <property type="evidence" value="ECO:0007669"/>
    <property type="project" value="InterPro"/>
</dbReference>
<proteinExistence type="predicted"/>
<evidence type="ECO:0000256" key="1">
    <source>
        <dbReference type="SAM" id="SignalP"/>
    </source>
</evidence>
<keyword evidence="4" id="KW-1185">Reference proteome</keyword>
<accession>A0A1A8Y2V8</accession>
<dbReference type="InterPro" id="IPR006860">
    <property type="entry name" value="FecR"/>
</dbReference>
<feature type="chain" id="PRO_5008382009" evidence="1">
    <location>
        <begin position="23"/>
        <end position="299"/>
    </location>
</feature>
<gene>
    <name evidence="3" type="ORF">PROAA_630006</name>
</gene>
<dbReference type="Pfam" id="PF05036">
    <property type="entry name" value="SPOR"/>
    <property type="match status" value="1"/>
</dbReference>
<feature type="domain" description="SPOR" evidence="2">
    <location>
        <begin position="218"/>
        <end position="298"/>
    </location>
</feature>
<dbReference type="Gene3D" id="2.60.120.1440">
    <property type="match status" value="1"/>
</dbReference>
<evidence type="ECO:0000313" key="4">
    <source>
        <dbReference type="Proteomes" id="UP000199600"/>
    </source>
</evidence>
<dbReference type="InterPro" id="IPR007730">
    <property type="entry name" value="SPOR-like_dom"/>
</dbReference>
<dbReference type="Pfam" id="PF04773">
    <property type="entry name" value="FecR"/>
    <property type="match status" value="1"/>
</dbReference>
<feature type="signal peptide" evidence="1">
    <location>
        <begin position="1"/>
        <end position="22"/>
    </location>
</feature>
<protein>
    <submittedName>
        <fullName evidence="3">Sporulation domain protein</fullName>
    </submittedName>
</protein>
<dbReference type="SUPFAM" id="SSF110997">
    <property type="entry name" value="Sporulation related repeat"/>
    <property type="match status" value="1"/>
</dbReference>
<reference evidence="3 4" key="1">
    <citation type="submission" date="2016-06" db="EMBL/GenBank/DDBJ databases">
        <authorList>
            <person name="Kjaerup R.B."/>
            <person name="Dalgaard T.S."/>
            <person name="Juul-Madsen H.R."/>
        </authorList>
    </citation>
    <scope>NUCLEOTIDE SEQUENCE [LARGE SCALE GENOMIC DNA]</scope>
    <source>
        <strain evidence="3">2</strain>
    </source>
</reference>
<dbReference type="Gene3D" id="3.30.70.1070">
    <property type="entry name" value="Sporulation related repeat"/>
    <property type="match status" value="1"/>
</dbReference>
<dbReference type="InterPro" id="IPR036680">
    <property type="entry name" value="SPOR-like_sf"/>
</dbReference>
<evidence type="ECO:0000259" key="2">
    <source>
        <dbReference type="PROSITE" id="PS51724"/>
    </source>
</evidence>
<dbReference type="EMBL" id="FLQY01000366">
    <property type="protein sequence ID" value="SBT10728.1"/>
    <property type="molecule type" value="Genomic_DNA"/>
</dbReference>
<keyword evidence="1" id="KW-0732">Signal</keyword>
<dbReference type="PANTHER" id="PTHR38731:SF1">
    <property type="entry name" value="FECR PROTEIN DOMAIN-CONTAINING PROTEIN"/>
    <property type="match status" value="1"/>
</dbReference>
<dbReference type="AlphaFoldDB" id="A0A1A8Y2V8"/>